<dbReference type="Pfam" id="PF09704">
    <property type="entry name" value="Cas_Cas5d"/>
    <property type="match status" value="1"/>
</dbReference>
<keyword evidence="2" id="KW-0540">Nuclease</keyword>
<protein>
    <recommendedName>
        <fullName evidence="2">pre-crRNA processing endonuclease</fullName>
        <ecNumber evidence="2">3.1.-.-</ecNumber>
    </recommendedName>
</protein>
<organism evidence="3 4">
    <name type="scientific">Nocardia panacis</name>
    <dbReference type="NCBI Taxonomy" id="2340916"/>
    <lineage>
        <taxon>Bacteria</taxon>
        <taxon>Bacillati</taxon>
        <taxon>Actinomycetota</taxon>
        <taxon>Actinomycetes</taxon>
        <taxon>Mycobacteriales</taxon>
        <taxon>Nocardiaceae</taxon>
        <taxon>Nocardia</taxon>
    </lineage>
</organism>
<dbReference type="EMBL" id="QZFU01000015">
    <property type="protein sequence ID" value="RJO77690.1"/>
    <property type="molecule type" value="Genomic_DNA"/>
</dbReference>
<dbReference type="InterPro" id="IPR013422">
    <property type="entry name" value="CRISPR-assoc_prot_Cas5_N"/>
</dbReference>
<keyword evidence="1 2" id="KW-0051">Antiviral defense</keyword>
<comment type="caution">
    <text evidence="3">The sequence shown here is derived from an EMBL/GenBank/DDBJ whole genome shotgun (WGS) entry which is preliminary data.</text>
</comment>
<evidence type="ECO:0000256" key="2">
    <source>
        <dbReference type="PIRNR" id="PIRNR029950"/>
    </source>
</evidence>
<comment type="function">
    <text evidence="2">CRISPR (clustered regularly interspaced short palindromic repeat) is an adaptive immune system that provides protection against mobile genetic elements (viruses, transposable elements and conjugative plasmids). CRISPR clusters contain spacers, sequences complementary to antecedent mobile elements, and target invading nucleic acids. CRISPR clusters are transcribed and processed into CRISPR RNA (crRNA).</text>
</comment>
<keyword evidence="2" id="KW-0694">RNA-binding</keyword>
<evidence type="ECO:0000256" key="1">
    <source>
        <dbReference type="ARBA" id="ARBA00023118"/>
    </source>
</evidence>
<comment type="similarity">
    <text evidence="2">Belongs to the CRISPR-associated protein Cas5 family. Subtype I-C/Dvulg subfamily.</text>
</comment>
<dbReference type="GO" id="GO:0051607">
    <property type="term" value="P:defense response to virus"/>
    <property type="evidence" value="ECO:0007669"/>
    <property type="project" value="UniProtKB-UniRule"/>
</dbReference>
<keyword evidence="4" id="KW-1185">Reference proteome</keyword>
<name>A0A3A4KSF7_9NOCA</name>
<dbReference type="AlphaFoldDB" id="A0A3A4KSF7"/>
<keyword evidence="2" id="KW-0255">Endonuclease</keyword>
<dbReference type="NCBIfam" id="TIGR01876">
    <property type="entry name" value="cas_Cas5d"/>
    <property type="match status" value="1"/>
</dbReference>
<accession>A0A3A4KSF7</accession>
<dbReference type="GO" id="GO:0004519">
    <property type="term" value="F:endonuclease activity"/>
    <property type="evidence" value="ECO:0007669"/>
    <property type="project" value="UniProtKB-UniRule"/>
</dbReference>
<evidence type="ECO:0000313" key="4">
    <source>
        <dbReference type="Proteomes" id="UP000266677"/>
    </source>
</evidence>
<dbReference type="GO" id="GO:0016787">
    <property type="term" value="F:hydrolase activity"/>
    <property type="evidence" value="ECO:0007669"/>
    <property type="project" value="UniProtKB-KW"/>
</dbReference>
<reference evidence="3 4" key="1">
    <citation type="submission" date="2018-09" db="EMBL/GenBank/DDBJ databases">
        <title>YIM PH21274 draft genome.</title>
        <authorList>
            <person name="Miao C."/>
        </authorList>
    </citation>
    <scope>NUCLEOTIDE SEQUENCE [LARGE SCALE GENOMIC DNA]</scope>
    <source>
        <strain evidence="3 4">YIM PH 21724</strain>
    </source>
</reference>
<dbReference type="InterPro" id="IPR021124">
    <property type="entry name" value="CRISPR-assoc_prot_Cas5"/>
</dbReference>
<dbReference type="Proteomes" id="UP000266677">
    <property type="component" value="Unassembled WGS sequence"/>
</dbReference>
<dbReference type="GO" id="GO:0043571">
    <property type="term" value="P:maintenance of CRISPR repeat elements"/>
    <property type="evidence" value="ECO:0007669"/>
    <property type="project" value="UniProtKB-UniRule"/>
</dbReference>
<sequence>MTVPRGVVVPVVVQVAGDGALFTQPGLTAERLSYSVMTPSAAVGVLEAIFWKPEIRYRIEKIEVLQPIRTFTLRRNETTDLAPLLEAAKGTRTVDTAANRVQRNAVCLKDVGYRIHAHIDLERHATKPAAAYLDQVGRRIESGRCFSQPFLGTREFPARFGVPDDADPFDVSAELGMMLHSIDYTVTPRQSRWFLARIENGVVHVPRYGITGEAAVVA</sequence>
<dbReference type="OrthoDB" id="5621871at2"/>
<dbReference type="InterPro" id="IPR010155">
    <property type="entry name" value="CRISPR-assoc_prot_Cas5d"/>
</dbReference>
<dbReference type="PIRSF" id="PIRSF029950">
    <property type="entry name" value="Cas_CT1134"/>
    <property type="match status" value="1"/>
</dbReference>
<keyword evidence="2" id="KW-0378">Hydrolase</keyword>
<proteinExistence type="inferred from homology"/>
<dbReference type="NCBIfam" id="TIGR02593">
    <property type="entry name" value="CRISPR_cas5"/>
    <property type="match status" value="1"/>
</dbReference>
<dbReference type="GO" id="GO:0003723">
    <property type="term" value="F:RNA binding"/>
    <property type="evidence" value="ECO:0007669"/>
    <property type="project" value="UniProtKB-UniRule"/>
</dbReference>
<gene>
    <name evidence="3" type="primary">cas5c</name>
    <name evidence="3" type="ORF">D5S18_08130</name>
</gene>
<dbReference type="EC" id="3.1.-.-" evidence="2"/>
<evidence type="ECO:0000313" key="3">
    <source>
        <dbReference type="EMBL" id="RJO77690.1"/>
    </source>
</evidence>
<dbReference type="Gene3D" id="3.30.70.2660">
    <property type="match status" value="1"/>
</dbReference>